<reference evidence="3 4" key="1">
    <citation type="submission" date="2016-11" db="EMBL/GenBank/DDBJ databases">
        <title>Draft Genome Sequences of Nine Cyanobacterial Strains from Diverse Habitats.</title>
        <authorList>
            <person name="Zhu T."/>
            <person name="Hou S."/>
            <person name="Lu X."/>
            <person name="Hess W.R."/>
        </authorList>
    </citation>
    <scope>NUCLEOTIDE SEQUENCE [LARGE SCALE GENOMIC DNA]</scope>
    <source>
        <strain evidence="3 4">NIES-592</strain>
    </source>
</reference>
<feature type="signal peptide" evidence="1">
    <location>
        <begin position="1"/>
        <end position="39"/>
    </location>
</feature>
<dbReference type="SUPFAM" id="SSF52833">
    <property type="entry name" value="Thioredoxin-like"/>
    <property type="match status" value="1"/>
</dbReference>
<dbReference type="InterPro" id="IPR013766">
    <property type="entry name" value="Thioredoxin_domain"/>
</dbReference>
<organism evidence="3 4">
    <name type="scientific">Fischerella major NIES-592</name>
    <dbReference type="NCBI Taxonomy" id="210994"/>
    <lineage>
        <taxon>Bacteria</taxon>
        <taxon>Bacillati</taxon>
        <taxon>Cyanobacteriota</taxon>
        <taxon>Cyanophyceae</taxon>
        <taxon>Nostocales</taxon>
        <taxon>Hapalosiphonaceae</taxon>
        <taxon>Fischerella</taxon>
    </lineage>
</organism>
<dbReference type="InterPro" id="IPR048069">
    <property type="entry name" value="Thylak_slr1796"/>
</dbReference>
<evidence type="ECO:0000256" key="1">
    <source>
        <dbReference type="SAM" id="SignalP"/>
    </source>
</evidence>
<evidence type="ECO:0000313" key="3">
    <source>
        <dbReference type="EMBL" id="OKH12868.1"/>
    </source>
</evidence>
<dbReference type="NCBIfam" id="NF038096">
    <property type="entry name" value="thylak_slr1796"/>
    <property type="match status" value="1"/>
</dbReference>
<sequence length="194" mass="21915">MKGIKLQFLPIFSLNWRHFLPFFLLLVCLFSLSMSPAFAGLKDDRYDGNIFVVYAGNGSLVPPRATLATALKEHKPALLVFYVDDSSDCKEYAIVVSRLQEFYGAATEIIPVNVDTILPTQTYNSTEPGYYYSGAVPQIALFDQSGKVVLNKTGQVPYEEVDDRLREVFDLLPRSQSLELKRRSFNELNSELTE</sequence>
<accession>A0A1U7GX23</accession>
<gene>
    <name evidence="3" type="ORF">NIES592_16760</name>
</gene>
<proteinExistence type="predicted"/>
<feature type="chain" id="PRO_5012956560" description="Thioredoxin domain-containing protein" evidence="1">
    <location>
        <begin position="40"/>
        <end position="194"/>
    </location>
</feature>
<feature type="domain" description="Thioredoxin" evidence="2">
    <location>
        <begin position="29"/>
        <end position="170"/>
    </location>
</feature>
<name>A0A1U7GX23_9CYAN</name>
<evidence type="ECO:0000313" key="4">
    <source>
        <dbReference type="Proteomes" id="UP000186391"/>
    </source>
</evidence>
<dbReference type="InterPro" id="IPR036249">
    <property type="entry name" value="Thioredoxin-like_sf"/>
</dbReference>
<protein>
    <recommendedName>
        <fullName evidence="2">Thioredoxin domain-containing protein</fullName>
    </recommendedName>
</protein>
<dbReference type="PROSITE" id="PS51352">
    <property type="entry name" value="THIOREDOXIN_2"/>
    <property type="match status" value="1"/>
</dbReference>
<dbReference type="EMBL" id="MRCA01000009">
    <property type="protein sequence ID" value="OKH12868.1"/>
    <property type="molecule type" value="Genomic_DNA"/>
</dbReference>
<keyword evidence="1" id="KW-0732">Signal</keyword>
<comment type="caution">
    <text evidence="3">The sequence shown here is derived from an EMBL/GenBank/DDBJ whole genome shotgun (WGS) entry which is preliminary data.</text>
</comment>
<keyword evidence="4" id="KW-1185">Reference proteome</keyword>
<dbReference type="Gene3D" id="3.40.30.10">
    <property type="entry name" value="Glutaredoxin"/>
    <property type="match status" value="1"/>
</dbReference>
<dbReference type="Proteomes" id="UP000186391">
    <property type="component" value="Unassembled WGS sequence"/>
</dbReference>
<evidence type="ECO:0000259" key="2">
    <source>
        <dbReference type="PROSITE" id="PS51352"/>
    </source>
</evidence>
<dbReference type="RefSeq" id="WP_073556348.1">
    <property type="nucleotide sequence ID" value="NZ_MRCA01000009.1"/>
</dbReference>
<dbReference type="AlphaFoldDB" id="A0A1U7GX23"/>